<reference evidence="3 4" key="1">
    <citation type="submission" date="2013-09" db="EMBL/GenBank/DDBJ databases">
        <authorList>
            <person name="Zeng Z."/>
            <person name="Chen C."/>
        </authorList>
    </citation>
    <scope>NUCLEOTIDE SEQUENCE [LARGE SCALE GENOMIC DNA]</scope>
    <source>
        <strain evidence="3 4">F44-8</strain>
    </source>
</reference>
<dbReference type="InterPro" id="IPR013783">
    <property type="entry name" value="Ig-like_fold"/>
</dbReference>
<dbReference type="InterPro" id="IPR003961">
    <property type="entry name" value="FN3_dom"/>
</dbReference>
<dbReference type="eggNOG" id="COG3291">
    <property type="taxonomic scope" value="Bacteria"/>
</dbReference>
<dbReference type="Gene3D" id="2.60.40.10">
    <property type="entry name" value="Immunoglobulins"/>
    <property type="match status" value="5"/>
</dbReference>
<accession>A0A0A2LVM5</accession>
<feature type="domain" description="Fibronectin type-III" evidence="2">
    <location>
        <begin position="681"/>
        <end position="773"/>
    </location>
</feature>
<evidence type="ECO:0000259" key="2">
    <source>
        <dbReference type="PROSITE" id="PS50853"/>
    </source>
</evidence>
<keyword evidence="4" id="KW-1185">Reference proteome</keyword>
<dbReference type="Proteomes" id="UP000030129">
    <property type="component" value="Unassembled WGS sequence"/>
</dbReference>
<dbReference type="PANTHER" id="PTHR46708:SF2">
    <property type="entry name" value="FIBRONECTIN TYPE-III DOMAIN-CONTAINING PROTEIN"/>
    <property type="match status" value="1"/>
</dbReference>
<comment type="caution">
    <text evidence="3">The sequence shown here is derived from an EMBL/GenBank/DDBJ whole genome shotgun (WGS) entry which is preliminary data.</text>
</comment>
<dbReference type="CDD" id="cd00063">
    <property type="entry name" value="FN3"/>
    <property type="match status" value="3"/>
</dbReference>
<dbReference type="InterPro" id="IPR036116">
    <property type="entry name" value="FN3_sf"/>
</dbReference>
<evidence type="ECO:0000313" key="3">
    <source>
        <dbReference type="EMBL" id="KGO83381.1"/>
    </source>
</evidence>
<dbReference type="EMBL" id="JRLV01000004">
    <property type="protein sequence ID" value="KGO83381.1"/>
    <property type="molecule type" value="Genomic_DNA"/>
</dbReference>
<dbReference type="STRING" id="1406840.Q763_05040"/>
<feature type="non-terminal residue" evidence="3">
    <location>
        <position position="1961"/>
    </location>
</feature>
<sequence length="1961" mass="210068">MSLFSIASFGQLAMEGFETWPPTDWGIYDNGVGTGTTTTWVQSPLGSPIQPPFEGDYAAYIAAQSVPSGTPEDWLVTPQFTAPANPQLRFYSRTVQPGSQGTVLKVMISTSSDPSTLADYTLLEEWNDDEISASAYQLTTVNLPADAVGEDVYVAFVRSGGNSGGGDHWLVDNVSVVQQCLAPTNLTFTNPGLDSVDLNWDANGATAWEIEIVPIDEAPTGVGVPYTGTLPYQATGLESSTVYKVYVRSVCDTDGNVSDWTNPLNFSTVALGATCAAPIEITSLPYSTTDNTAGYGDDYSGSPGASGCGTTNFYLNGDDVVYAYTAPTDGVISIDATDLGSFAGVFVYQSCDDIGVNCINGGTGNGTNPISMPIVNVTAGITYYIVISTWASPQSTPYTLTVQVVNCAPPTNLTATNVDDASADLSWDANGATSWEMVIQDNGAGIPAGAGTTVATNVNFDATAKTDGTPFAPSTNYEYYVRADCNDGTFSAWAGPFAFTTTQIPGNLDYSDDFETVSGWTLSNGTSVNKWIIGNAVNNGGTQSLYITNDDGVSNAYTNSTNTVVHAYRDIQMPAAIDALTLSFDWRADGESTFDYLRVWLVPATFNPVQGTLINNTNGVQIGGNHNQNATFTTEEYYINASAYAGQVMRLVFEWRNDGGGGENPPAAIDNVNFEFVDCPIPTNLTAGSETLNGATFDWDGPTSSTPTFDYYISEDNTAPADTTTPTGNVSAEDVTLNNLTPSTMYHFWVRSNCGSGSTSLWVGPVIINTLQIPAQLDFSDDFEGTINWTLNNGTQPNQWIVGTATSNGSGSSLYITNDGGVTNAYTNDEESIVHAYRDIEIPAGAEDLYLTFDWKGQGESTYDYMRVWIVPVTFNPVTGTQINGGNGDQIGGNYNQNTSWMSEAFVVPATDYEGTTIRLVFEWRNDGFFGDNPPAAVDNVNLSLITCPAPDNLIVDNLTQTTADIAWEAPITTPSSYDYYVSTSDVAPDDDTTPTDNVPDTNATVSNLTPGAVHYVWVRSNCGAGDTSLWIGPAVFVLPQIPAQMDLEDDFDANETNWTLLNMEQPNVWTVGTAVSNSPDKSLYITNDGGVTNAYTASEGSTVHAFRDIDVPATIADAQLSFDWKSAGDDFEGDYFRVWLVPVAFTPQPGTQITNADGQQIGGEYSQNTEWTTETQIFNATAYAGQTVRLVFEWRNNTFTEVQPPAAIDNVLFKVVTCPQPVDLIAEAVQGASYINLSWTPTGSETQWEVVIQAMGSGTPGDEPTTSVIVTDDPSYIANDIVSGEYYEFYVRAICGEGDSSLWSGPQLFSIFNPPGCANVEVFDPEQDIILPGSEYIVCPDEDNCVPLSANYMLTGETTSYEIESIDYAPPFPFTGGTPVSVGTDDVWSPVVELPFEFCFFGEIYSEVIVGSNGVVSFDTTDAEGYCPYSFNQTIPNTGFPILNAIYGVYQDIDPNQDNDVANPDINYQVLGTYPCRALVVNFSEVAQFSGDCNNNPDVGAQTTQIVLYEISNVIEVYVGNRVPCTSWQNGAGVLGLQNADGTEAYVPTDRNTGAWTATEEAWRFTPNGNTNVVFEWLQDGVTYSDQTDITVCVTEPTTLTARATYTNCNGELLVKESDVTIRLAEEVAVDNLVDLGVCTTGEMVTVDLNDAMVDFVAGLTNPENFTITFYATEEAAIAGGDDNLAAEHETNTTETIYVRVQETGSECYYIGSFEIVISDNPPQFTLDGELDVCEGQSTTLTVEPINFDLADATITWTLDGADLPETGASISATQAGVYEVSVVVDCEATEAVTVTVHESPIADVMVDVAECDSFVLPALSANNNYYTGTGGTGDMLVVGDEITTSQTIYIYAQIDGLECTDETSFVVDIVPTPALTIAAGCEGSLYTLEVSLGEDYTEADVVIEWTDSTGATVGTDTSLVVEEPGEYTVTVTPTGDVSCPAVLSETVDTVACMIPKGIS</sequence>
<feature type="domain" description="Fibronectin type-III" evidence="2">
    <location>
        <begin position="409"/>
        <end position="504"/>
    </location>
</feature>
<organism evidence="3 4">
    <name type="scientific">Flavobacterium beibuense F44-8</name>
    <dbReference type="NCBI Taxonomy" id="1406840"/>
    <lineage>
        <taxon>Bacteria</taxon>
        <taxon>Pseudomonadati</taxon>
        <taxon>Bacteroidota</taxon>
        <taxon>Flavobacteriia</taxon>
        <taxon>Flavobacteriales</taxon>
        <taxon>Flavobacteriaceae</taxon>
        <taxon>Flavobacterium</taxon>
    </lineage>
</organism>
<name>A0A0A2LVM5_9FLAO</name>
<evidence type="ECO:0000313" key="4">
    <source>
        <dbReference type="Proteomes" id="UP000030129"/>
    </source>
</evidence>
<dbReference type="PROSITE" id="PS50853">
    <property type="entry name" value="FN3"/>
    <property type="match status" value="5"/>
</dbReference>
<dbReference type="SMART" id="SM00060">
    <property type="entry name" value="FN3"/>
    <property type="match status" value="5"/>
</dbReference>
<evidence type="ECO:0000256" key="1">
    <source>
        <dbReference type="ARBA" id="ARBA00022737"/>
    </source>
</evidence>
<dbReference type="Pfam" id="PF00041">
    <property type="entry name" value="fn3"/>
    <property type="match status" value="2"/>
</dbReference>
<protein>
    <recommendedName>
        <fullName evidence="2">Fibronectin type-III domain-containing protein</fullName>
    </recommendedName>
</protein>
<dbReference type="Gene3D" id="2.60.120.200">
    <property type="match status" value="1"/>
</dbReference>
<dbReference type="PANTHER" id="PTHR46708">
    <property type="entry name" value="TENASCIN"/>
    <property type="match status" value="1"/>
</dbReference>
<proteinExistence type="predicted"/>
<feature type="domain" description="Fibronectin type-III" evidence="2">
    <location>
        <begin position="950"/>
        <end position="1042"/>
    </location>
</feature>
<dbReference type="InterPro" id="IPR050991">
    <property type="entry name" value="ECM_Regulatory_Proteins"/>
</dbReference>
<keyword evidence="1" id="KW-0677">Repeat</keyword>
<feature type="domain" description="Fibronectin type-III" evidence="2">
    <location>
        <begin position="182"/>
        <end position="271"/>
    </location>
</feature>
<feature type="domain" description="Fibronectin type-III" evidence="2">
    <location>
        <begin position="1221"/>
        <end position="1316"/>
    </location>
</feature>
<dbReference type="SUPFAM" id="SSF49265">
    <property type="entry name" value="Fibronectin type III"/>
    <property type="match status" value="4"/>
</dbReference>
<dbReference type="NCBIfam" id="NF038128">
    <property type="entry name" value="choice_anch_J"/>
    <property type="match status" value="1"/>
</dbReference>
<gene>
    <name evidence="3" type="ORF">Q763_05040</name>
</gene>